<dbReference type="Gene3D" id="3.40.50.150">
    <property type="entry name" value="Vaccinia Virus protein VP39"/>
    <property type="match status" value="1"/>
</dbReference>
<protein>
    <submittedName>
        <fullName evidence="2">Methyltransferase</fullName>
    </submittedName>
</protein>
<dbReference type="EMBL" id="NSJV01000642">
    <property type="protein sequence ID" value="PAU44605.1"/>
    <property type="molecule type" value="Genomic_DNA"/>
</dbReference>
<sequence length="251" mass="26920">MAAMGDERAALRAALLYEQPRTVNRGRMEIVEAQLVGVLERGIVGAVVELGCFRGAMTAWMRAVIDAHDSRRPDKEVHTFDAFEGLPPPGPYDSGYLRTGEFTGAVGDVLVLHDRFGLARPHIHAGWLADTLPHGLPERIAFAYLDADRYDSTLTGLKACVPRLAPGAVLVLDDYADPCAVPGGEITAQPKAPGVLAACREYFGEARLPRVVSTAAAGSLGLGLHRADDVNLPRPGRAPGQPRTDREEPAR</sequence>
<dbReference type="GO" id="GO:0032259">
    <property type="term" value="P:methylation"/>
    <property type="evidence" value="ECO:0007669"/>
    <property type="project" value="UniProtKB-KW"/>
</dbReference>
<dbReference type="SUPFAM" id="SSF53335">
    <property type="entry name" value="S-adenosyl-L-methionine-dependent methyltransferases"/>
    <property type="match status" value="1"/>
</dbReference>
<dbReference type="Pfam" id="PF05711">
    <property type="entry name" value="TylF"/>
    <property type="match status" value="1"/>
</dbReference>
<dbReference type="GO" id="GO:0008168">
    <property type="term" value="F:methyltransferase activity"/>
    <property type="evidence" value="ECO:0007669"/>
    <property type="project" value="UniProtKB-KW"/>
</dbReference>
<reference evidence="2 3" key="1">
    <citation type="submission" date="2017-08" db="EMBL/GenBank/DDBJ databases">
        <title>Genome sequence of Streptomyces albireticuli NRRL B-1670.</title>
        <authorList>
            <person name="Graham D.E."/>
            <person name="Mahan K.M."/>
            <person name="Klingeman D.M."/>
            <person name="Hettich R.L."/>
            <person name="Parry R.J."/>
            <person name="Spain J.C."/>
        </authorList>
    </citation>
    <scope>NUCLEOTIDE SEQUENCE [LARGE SCALE GENOMIC DNA]</scope>
    <source>
        <strain evidence="2 3">NRRL B-1670</strain>
    </source>
</reference>
<dbReference type="InterPro" id="IPR008884">
    <property type="entry name" value="TylF_MeTrfase"/>
</dbReference>
<dbReference type="PANTHER" id="PTHR40036">
    <property type="entry name" value="MACROCIN O-METHYLTRANSFERASE"/>
    <property type="match status" value="1"/>
</dbReference>
<proteinExistence type="predicted"/>
<dbReference type="Proteomes" id="UP000218944">
    <property type="component" value="Unassembled WGS sequence"/>
</dbReference>
<dbReference type="AlphaFoldDB" id="A0A2A2CZB3"/>
<feature type="region of interest" description="Disordered" evidence="1">
    <location>
        <begin position="228"/>
        <end position="251"/>
    </location>
</feature>
<keyword evidence="2" id="KW-0489">Methyltransferase</keyword>
<evidence type="ECO:0000256" key="1">
    <source>
        <dbReference type="SAM" id="MobiDB-lite"/>
    </source>
</evidence>
<organism evidence="2 3">
    <name type="scientific">Streptomyces albireticuli</name>
    <dbReference type="NCBI Taxonomy" id="1940"/>
    <lineage>
        <taxon>Bacteria</taxon>
        <taxon>Bacillati</taxon>
        <taxon>Actinomycetota</taxon>
        <taxon>Actinomycetes</taxon>
        <taxon>Kitasatosporales</taxon>
        <taxon>Streptomycetaceae</taxon>
        <taxon>Streptomyces</taxon>
    </lineage>
</organism>
<accession>A0A2A2CZB3</accession>
<dbReference type="PANTHER" id="PTHR40036:SF1">
    <property type="entry name" value="MACROCIN O-METHYLTRANSFERASE"/>
    <property type="match status" value="1"/>
</dbReference>
<keyword evidence="2" id="KW-0808">Transferase</keyword>
<evidence type="ECO:0000313" key="3">
    <source>
        <dbReference type="Proteomes" id="UP000218944"/>
    </source>
</evidence>
<comment type="caution">
    <text evidence="2">The sequence shown here is derived from an EMBL/GenBank/DDBJ whole genome shotgun (WGS) entry which is preliminary data.</text>
</comment>
<dbReference type="InterPro" id="IPR029063">
    <property type="entry name" value="SAM-dependent_MTases_sf"/>
</dbReference>
<name>A0A2A2CZB3_9ACTN</name>
<keyword evidence="3" id="KW-1185">Reference proteome</keyword>
<evidence type="ECO:0000313" key="2">
    <source>
        <dbReference type="EMBL" id="PAU44605.1"/>
    </source>
</evidence>
<gene>
    <name evidence="2" type="ORF">CK936_33950</name>
</gene>